<dbReference type="GO" id="GO:0016887">
    <property type="term" value="F:ATP hydrolysis activity"/>
    <property type="evidence" value="ECO:0007669"/>
    <property type="project" value="InterPro"/>
</dbReference>
<accession>A0AAD5XT71</accession>
<dbReference type="PANTHER" id="PTHR12169">
    <property type="entry name" value="ATPASE N2B"/>
    <property type="match status" value="1"/>
</dbReference>
<dbReference type="Pfam" id="PF03969">
    <property type="entry name" value="AFG1_ATPase"/>
    <property type="match status" value="1"/>
</dbReference>
<name>A0AAD5XT71_9FUNG</name>
<comment type="similarity">
    <text evidence="1">Belongs to the AFG1 ATPase family.</text>
</comment>
<evidence type="ECO:0000256" key="2">
    <source>
        <dbReference type="ARBA" id="ARBA00022741"/>
    </source>
</evidence>
<keyword evidence="6" id="KW-1185">Reference proteome</keyword>
<dbReference type="EMBL" id="JADGJQ010000005">
    <property type="protein sequence ID" value="KAJ3183819.1"/>
    <property type="molecule type" value="Genomic_DNA"/>
</dbReference>
<evidence type="ECO:0000256" key="4">
    <source>
        <dbReference type="SAM" id="MobiDB-lite"/>
    </source>
</evidence>
<gene>
    <name evidence="5" type="ORF">HDU87_005935</name>
</gene>
<feature type="region of interest" description="Disordered" evidence="4">
    <location>
        <begin position="1"/>
        <end position="30"/>
    </location>
</feature>
<dbReference type="Gene3D" id="3.40.50.300">
    <property type="entry name" value="P-loop containing nucleotide triphosphate hydrolases"/>
    <property type="match status" value="1"/>
</dbReference>
<proteinExistence type="inferred from homology"/>
<dbReference type="InterPro" id="IPR005654">
    <property type="entry name" value="ATPase_AFG1-like"/>
</dbReference>
<evidence type="ECO:0000256" key="1">
    <source>
        <dbReference type="ARBA" id="ARBA00010322"/>
    </source>
</evidence>
<protein>
    <recommendedName>
        <fullName evidence="7">AFG1-like ATPase</fullName>
    </recommendedName>
</protein>
<keyword evidence="3" id="KW-0067">ATP-binding</keyword>
<dbReference type="NCBIfam" id="NF040713">
    <property type="entry name" value="ZapE"/>
    <property type="match status" value="1"/>
</dbReference>
<keyword evidence="2" id="KW-0547">Nucleotide-binding</keyword>
<evidence type="ECO:0008006" key="7">
    <source>
        <dbReference type="Google" id="ProtNLM"/>
    </source>
</evidence>
<dbReference type="Proteomes" id="UP001212152">
    <property type="component" value="Unassembled WGS sequence"/>
</dbReference>
<reference evidence="5" key="1">
    <citation type="submission" date="2020-05" db="EMBL/GenBank/DDBJ databases">
        <title>Phylogenomic resolution of chytrid fungi.</title>
        <authorList>
            <person name="Stajich J.E."/>
            <person name="Amses K."/>
            <person name="Simmons R."/>
            <person name="Seto K."/>
            <person name="Myers J."/>
            <person name="Bonds A."/>
            <person name="Quandt C.A."/>
            <person name="Barry K."/>
            <person name="Liu P."/>
            <person name="Grigoriev I."/>
            <person name="Longcore J.E."/>
            <person name="James T.Y."/>
        </authorList>
    </citation>
    <scope>NUCLEOTIDE SEQUENCE</scope>
    <source>
        <strain evidence="5">JEL0379</strain>
    </source>
</reference>
<organism evidence="5 6">
    <name type="scientific">Geranomyces variabilis</name>
    <dbReference type="NCBI Taxonomy" id="109894"/>
    <lineage>
        <taxon>Eukaryota</taxon>
        <taxon>Fungi</taxon>
        <taxon>Fungi incertae sedis</taxon>
        <taxon>Chytridiomycota</taxon>
        <taxon>Chytridiomycota incertae sedis</taxon>
        <taxon>Chytridiomycetes</taxon>
        <taxon>Spizellomycetales</taxon>
        <taxon>Powellomycetaceae</taxon>
        <taxon>Geranomyces</taxon>
    </lineage>
</organism>
<evidence type="ECO:0000256" key="3">
    <source>
        <dbReference type="ARBA" id="ARBA00022840"/>
    </source>
</evidence>
<evidence type="ECO:0000313" key="5">
    <source>
        <dbReference type="EMBL" id="KAJ3183819.1"/>
    </source>
</evidence>
<dbReference type="GO" id="GO:0005524">
    <property type="term" value="F:ATP binding"/>
    <property type="evidence" value="ECO:0007669"/>
    <property type="project" value="UniProtKB-KW"/>
</dbReference>
<dbReference type="InterPro" id="IPR027417">
    <property type="entry name" value="P-loop_NTPase"/>
</dbReference>
<sequence>MAYDPPPLQEPELDPDAARPLHEHKGRDDIESPDFAWVKEQTLTSRLSAWFTKKASKPEVQRRGPDGLYLYGSVGTGKTMVMDLFYNSTNIDRKRRVHFHAFMQDVHRRIHQLRIDKGVTYDPLPIIATELTNEAWLLCFDELQVTDITDAMILRRLFDELFKRGMVMITTSNRHPDELYQNGIQRASFLPTVALLKERCRVHSLNSGIDYRKEDMERLSVYFAPLNNATKHHVDAIFKKLTEGQQVVSKSLEFLGRTLEIAETADGIARMSFQQICGEPHSAADYLEVVNNFHTIILTDIPRMTLSHRNEARRFITFIDTMYENKTKLLISAETDLANLFTGDDDMQGSGYGAGERLLMDDLKLTTEHLTSSIFTGSEEVFAFQRAVSRLVEMQSLQWLGPELKEVLSSRVL</sequence>
<dbReference type="GO" id="GO:0005739">
    <property type="term" value="C:mitochondrion"/>
    <property type="evidence" value="ECO:0007669"/>
    <property type="project" value="TreeGrafter"/>
</dbReference>
<dbReference type="AlphaFoldDB" id="A0AAD5XT71"/>
<evidence type="ECO:0000313" key="6">
    <source>
        <dbReference type="Proteomes" id="UP001212152"/>
    </source>
</evidence>
<comment type="caution">
    <text evidence="5">The sequence shown here is derived from an EMBL/GenBank/DDBJ whole genome shotgun (WGS) entry which is preliminary data.</text>
</comment>
<feature type="compositionally biased region" description="Basic and acidic residues" evidence="4">
    <location>
        <begin position="16"/>
        <end position="30"/>
    </location>
</feature>
<dbReference type="SUPFAM" id="SSF52540">
    <property type="entry name" value="P-loop containing nucleoside triphosphate hydrolases"/>
    <property type="match status" value="1"/>
</dbReference>
<dbReference type="PANTHER" id="PTHR12169:SF6">
    <property type="entry name" value="AFG1-LIKE ATPASE"/>
    <property type="match status" value="1"/>
</dbReference>